<keyword evidence="9" id="KW-0963">Cytoplasm</keyword>
<feature type="binding site" evidence="9">
    <location>
        <position position="352"/>
    </location>
    <ligand>
        <name>Mn(2+)</name>
        <dbReference type="ChEBI" id="CHEBI:29035"/>
        <label>2</label>
    </ligand>
</feature>
<dbReference type="GO" id="GO:0006355">
    <property type="term" value="P:regulation of DNA-templated transcription"/>
    <property type="evidence" value="ECO:0007669"/>
    <property type="project" value="UniProtKB-ARBA"/>
</dbReference>
<dbReference type="PRINTS" id="PR00481">
    <property type="entry name" value="LAMNOPPTDASE"/>
</dbReference>
<evidence type="ECO:0000259" key="10">
    <source>
        <dbReference type="PROSITE" id="PS00631"/>
    </source>
</evidence>
<dbReference type="PANTHER" id="PTHR11963">
    <property type="entry name" value="LEUCINE AMINOPEPTIDASE-RELATED"/>
    <property type="match status" value="1"/>
</dbReference>
<dbReference type="HAMAP" id="MF_00181">
    <property type="entry name" value="Cytosol_peptidase_M17"/>
    <property type="match status" value="1"/>
</dbReference>
<dbReference type="GO" id="GO:0070006">
    <property type="term" value="F:metalloaminopeptidase activity"/>
    <property type="evidence" value="ECO:0007669"/>
    <property type="project" value="InterPro"/>
</dbReference>
<dbReference type="InterPro" id="IPR000819">
    <property type="entry name" value="Peptidase_M17_C"/>
</dbReference>
<dbReference type="OrthoDB" id="9809354at2"/>
<comment type="similarity">
    <text evidence="3 9">Belongs to the peptidase M17 family.</text>
</comment>
<comment type="catalytic activity">
    <reaction evidence="1 9">
        <text>Release of an N-terminal amino acid, Xaa-|-Yaa-, in which Xaa is preferably Leu, but may be other amino acids including Pro although not Arg or Lys, and Yaa may be Pro. Amino acid amides and methyl esters are also readily hydrolyzed, but rates on arylamides are exceedingly low.</text>
        <dbReference type="EC" id="3.4.11.1"/>
    </reaction>
</comment>
<feature type="active site" evidence="9">
    <location>
        <position position="354"/>
    </location>
</feature>
<dbReference type="EC" id="3.4.11.10" evidence="9"/>
<dbReference type="PROSITE" id="PS00631">
    <property type="entry name" value="CYTOSOL_AP"/>
    <property type="match status" value="1"/>
</dbReference>
<dbReference type="NCBIfam" id="NF002072">
    <property type="entry name" value="PRK00913.1-1"/>
    <property type="match status" value="1"/>
</dbReference>
<evidence type="ECO:0000256" key="2">
    <source>
        <dbReference type="ARBA" id="ARBA00000967"/>
    </source>
</evidence>
<dbReference type="PANTHER" id="PTHR11963:SF23">
    <property type="entry name" value="CYTOSOL AMINOPEPTIDASE"/>
    <property type="match status" value="1"/>
</dbReference>
<comment type="cofactor">
    <cofactor evidence="9">
        <name>Mn(2+)</name>
        <dbReference type="ChEBI" id="CHEBI:29035"/>
    </cofactor>
    <text evidence="9">Binds 2 manganese ions per subunit.</text>
</comment>
<dbReference type="SUPFAM" id="SSF52949">
    <property type="entry name" value="Macro domain-like"/>
    <property type="match status" value="1"/>
</dbReference>
<dbReference type="GO" id="GO:0030145">
    <property type="term" value="F:manganese ion binding"/>
    <property type="evidence" value="ECO:0007669"/>
    <property type="project" value="UniProtKB-UniRule"/>
</dbReference>
<comment type="caution">
    <text evidence="11">The sequence shown here is derived from an EMBL/GenBank/DDBJ whole genome shotgun (WGS) entry which is preliminary data.</text>
</comment>
<keyword evidence="4 9" id="KW-0031">Aminopeptidase</keyword>
<dbReference type="GO" id="GO:0006310">
    <property type="term" value="P:DNA recombination"/>
    <property type="evidence" value="ECO:0007669"/>
    <property type="project" value="UniProtKB-ARBA"/>
</dbReference>
<feature type="binding site" evidence="9">
    <location>
        <position position="273"/>
    </location>
    <ligand>
        <name>Mn(2+)</name>
        <dbReference type="ChEBI" id="CHEBI:29035"/>
        <label>1</label>
    </ligand>
</feature>
<dbReference type="GO" id="GO:0006508">
    <property type="term" value="P:proteolysis"/>
    <property type="evidence" value="ECO:0007669"/>
    <property type="project" value="UniProtKB-KW"/>
</dbReference>
<dbReference type="EMBL" id="PIPT01000003">
    <property type="protein sequence ID" value="RUO48679.1"/>
    <property type="molecule type" value="Genomic_DNA"/>
</dbReference>
<dbReference type="AlphaFoldDB" id="A0A432XIU4"/>
<keyword evidence="5 9" id="KW-0645">Protease</keyword>
<evidence type="ECO:0000313" key="11">
    <source>
        <dbReference type="EMBL" id="RUO48679.1"/>
    </source>
</evidence>
<comment type="subcellular location">
    <subcellularLocation>
        <location evidence="9">Cytoplasm</location>
    </subcellularLocation>
</comment>
<gene>
    <name evidence="9" type="primary">pepA</name>
    <name evidence="11" type="ORF">CWE21_04755</name>
</gene>
<keyword evidence="6 9" id="KW-0479">Metal-binding</keyword>
<dbReference type="NCBIfam" id="NF002073">
    <property type="entry name" value="PRK00913.1-2"/>
    <property type="match status" value="1"/>
</dbReference>
<dbReference type="Proteomes" id="UP000286678">
    <property type="component" value="Unassembled WGS sequence"/>
</dbReference>
<dbReference type="Pfam" id="PF00883">
    <property type="entry name" value="Peptidase_M17"/>
    <property type="match status" value="1"/>
</dbReference>
<comment type="function">
    <text evidence="9">Presumably involved in the processing and regular turnover of intracellular proteins. Catalyzes the removal of unsubstituted N-terminal amino acids from various peptides.</text>
</comment>
<dbReference type="InterPro" id="IPR043472">
    <property type="entry name" value="Macro_dom-like"/>
</dbReference>
<dbReference type="InterPro" id="IPR008283">
    <property type="entry name" value="Peptidase_M17_N"/>
</dbReference>
<reference evidence="12" key="1">
    <citation type="journal article" date="2018" name="Front. Microbiol.">
        <title>Genome-Based Analysis Reveals the Taxonomy and Diversity of the Family Idiomarinaceae.</title>
        <authorList>
            <person name="Liu Y."/>
            <person name="Lai Q."/>
            <person name="Shao Z."/>
        </authorList>
    </citation>
    <scope>NUCLEOTIDE SEQUENCE [LARGE SCALE GENOMIC DNA]</scope>
    <source>
        <strain evidence="12">SW15</strain>
    </source>
</reference>
<dbReference type="Pfam" id="PF02789">
    <property type="entry name" value="Peptidase_M17_N"/>
    <property type="match status" value="1"/>
</dbReference>
<organism evidence="11 12">
    <name type="scientific">Pseudidiomarina aquimaris</name>
    <dbReference type="NCBI Taxonomy" id="641841"/>
    <lineage>
        <taxon>Bacteria</taxon>
        <taxon>Pseudomonadati</taxon>
        <taxon>Pseudomonadota</taxon>
        <taxon>Gammaproteobacteria</taxon>
        <taxon>Alteromonadales</taxon>
        <taxon>Idiomarinaceae</taxon>
        <taxon>Pseudidiomarina</taxon>
    </lineage>
</organism>
<protein>
    <recommendedName>
        <fullName evidence="9">Probable cytosol aminopeptidase</fullName>
        <ecNumber evidence="9">3.4.11.1</ecNumber>
    </recommendedName>
    <alternativeName>
        <fullName evidence="9">Leucine aminopeptidase</fullName>
        <shortName evidence="9">LAP</shortName>
        <ecNumber evidence="9">3.4.11.10</ecNumber>
    </alternativeName>
    <alternativeName>
        <fullName evidence="9">Leucyl aminopeptidase</fullName>
    </alternativeName>
</protein>
<evidence type="ECO:0000256" key="1">
    <source>
        <dbReference type="ARBA" id="ARBA00000135"/>
    </source>
</evidence>
<feature type="binding site" evidence="9">
    <location>
        <position position="273"/>
    </location>
    <ligand>
        <name>Mn(2+)</name>
        <dbReference type="ChEBI" id="CHEBI:29035"/>
        <label>2</label>
    </ligand>
</feature>
<dbReference type="InterPro" id="IPR023042">
    <property type="entry name" value="Peptidase_M17_leu_NH2_pept"/>
</dbReference>
<evidence type="ECO:0000256" key="4">
    <source>
        <dbReference type="ARBA" id="ARBA00022438"/>
    </source>
</evidence>
<dbReference type="GO" id="GO:0005737">
    <property type="term" value="C:cytoplasm"/>
    <property type="evidence" value="ECO:0007669"/>
    <property type="project" value="UniProtKB-SubCell"/>
</dbReference>
<evidence type="ECO:0000313" key="12">
    <source>
        <dbReference type="Proteomes" id="UP000286678"/>
    </source>
</evidence>
<proteinExistence type="inferred from homology"/>
<dbReference type="RefSeq" id="WP_126833321.1">
    <property type="nucleotide sequence ID" value="NZ_JBLXIO010000002.1"/>
</dbReference>
<dbReference type="FunFam" id="3.40.630.10:FF:000004">
    <property type="entry name" value="Probable cytosol aminopeptidase"/>
    <property type="match status" value="1"/>
</dbReference>
<feature type="binding site" evidence="9">
    <location>
        <position position="268"/>
    </location>
    <ligand>
        <name>Mn(2+)</name>
        <dbReference type="ChEBI" id="CHEBI:29035"/>
        <label>2</label>
    </ligand>
</feature>
<evidence type="ECO:0000256" key="7">
    <source>
        <dbReference type="ARBA" id="ARBA00022801"/>
    </source>
</evidence>
<keyword evidence="8 9" id="KW-0464">Manganese</keyword>
<feature type="active site" evidence="9">
    <location>
        <position position="280"/>
    </location>
</feature>
<evidence type="ECO:0000256" key="8">
    <source>
        <dbReference type="ARBA" id="ARBA00023211"/>
    </source>
</evidence>
<dbReference type="SUPFAM" id="SSF53187">
    <property type="entry name" value="Zn-dependent exopeptidases"/>
    <property type="match status" value="1"/>
</dbReference>
<dbReference type="FunFam" id="3.40.220.10:FF:000001">
    <property type="entry name" value="Probable cytosol aminopeptidase"/>
    <property type="match status" value="1"/>
</dbReference>
<accession>A0A432XIU4</accession>
<evidence type="ECO:0000256" key="6">
    <source>
        <dbReference type="ARBA" id="ARBA00022723"/>
    </source>
</evidence>
<feature type="binding site" evidence="9">
    <location>
        <position position="291"/>
    </location>
    <ligand>
        <name>Mn(2+)</name>
        <dbReference type="ChEBI" id="CHEBI:29035"/>
        <label>2</label>
    </ligand>
</feature>
<evidence type="ECO:0000256" key="9">
    <source>
        <dbReference type="HAMAP-Rule" id="MF_00181"/>
    </source>
</evidence>
<feature type="domain" description="Cytosol aminopeptidase" evidence="10">
    <location>
        <begin position="348"/>
        <end position="355"/>
    </location>
</feature>
<dbReference type="NCBIfam" id="NF002074">
    <property type="entry name" value="PRK00913.1-4"/>
    <property type="match status" value="1"/>
</dbReference>
<dbReference type="Gene3D" id="3.40.220.10">
    <property type="entry name" value="Leucine Aminopeptidase, subunit E, domain 1"/>
    <property type="match status" value="1"/>
</dbReference>
<comment type="catalytic activity">
    <reaction evidence="2 9">
        <text>Release of an N-terminal amino acid, preferentially leucine, but not glutamic or aspartic acids.</text>
        <dbReference type="EC" id="3.4.11.10"/>
    </reaction>
</comment>
<evidence type="ECO:0000256" key="5">
    <source>
        <dbReference type="ARBA" id="ARBA00022670"/>
    </source>
</evidence>
<dbReference type="EC" id="3.4.11.1" evidence="9"/>
<keyword evidence="7 9" id="KW-0378">Hydrolase</keyword>
<sequence length="501" mass="54580">MEFSVKSGSPEKQRSACIVVGVFEPRRLSGVAEQLDQVSDGYLSGLLRRGDLEGKAGQMLLLHHVPNILSERVLLVGCGKERELDERQYKQIIEKTIHTLNETGSMEAVCFLSELHVKGRDTYWKVRQAVEAAQAGLYTFNQLKTRKEEPRRPLRKLVFNVPTRRELPIGERAIQHGLAISKGVTICRDVANMPPNICTPRYLAEQSQALADKYDNVSFSAVDEAQMAELGMNAYLAVGRGSEHESVLSLIHYQGADADTPPIVLVGKGLTFDAGGISIKPSANMDEMKYDMGGAASVLGAMQALAELQIPVNVIGAIAGCENMPDGKAYRPGDVLTTMSGQTVEVLNTDAEGRLVLCDTLTYIERFSPDTVVDVATLTGACIVALGHHASGLMSPHNPLAHELLNASEQSGDRAWRLPLWDEYQEALDSPFADMQNLGGRDAGTITAACFLSRFTKKYHWAHLDIAGTAWRSGAKKGATGRPVPMLTQFLLNRAGQGQHD</sequence>
<dbReference type="InterPro" id="IPR011356">
    <property type="entry name" value="Leucine_aapep/pepB"/>
</dbReference>
<dbReference type="CDD" id="cd00433">
    <property type="entry name" value="Peptidase_M17"/>
    <property type="match status" value="1"/>
</dbReference>
<feature type="binding site" evidence="9">
    <location>
        <position position="352"/>
    </location>
    <ligand>
        <name>Mn(2+)</name>
        <dbReference type="ChEBI" id="CHEBI:29035"/>
        <label>1</label>
    </ligand>
</feature>
<feature type="binding site" evidence="9">
    <location>
        <position position="350"/>
    </location>
    <ligand>
        <name>Mn(2+)</name>
        <dbReference type="ChEBI" id="CHEBI:29035"/>
        <label>1</label>
    </ligand>
</feature>
<keyword evidence="12" id="KW-1185">Reference proteome</keyword>
<dbReference type="GO" id="GO:0003677">
    <property type="term" value="F:DNA binding"/>
    <property type="evidence" value="ECO:0007669"/>
    <property type="project" value="UniProtKB-ARBA"/>
</dbReference>
<dbReference type="Gene3D" id="3.40.630.10">
    <property type="entry name" value="Zn peptidases"/>
    <property type="match status" value="1"/>
</dbReference>
<name>A0A432XIU4_9GAMM</name>
<evidence type="ECO:0000256" key="3">
    <source>
        <dbReference type="ARBA" id="ARBA00009528"/>
    </source>
</evidence>